<evidence type="ECO:0000313" key="2">
    <source>
        <dbReference type="Proteomes" id="UP000223009"/>
    </source>
</evidence>
<protein>
    <submittedName>
        <fullName evidence="1">Uncharacterized protein</fullName>
    </submittedName>
</protein>
<gene>
    <name evidence="1" type="ORF">SEA_MILDRED21_84</name>
</gene>
<dbReference type="Proteomes" id="UP000223009">
    <property type="component" value="Segment"/>
</dbReference>
<organism evidence="1 2">
    <name type="scientific">Streptomyces phage Mildred21</name>
    <dbReference type="NCBI Taxonomy" id="2023959"/>
    <lineage>
        <taxon>Viruses</taxon>
        <taxon>Duplodnaviria</taxon>
        <taxon>Heunggongvirae</taxon>
        <taxon>Uroviricota</taxon>
        <taxon>Caudoviricetes</taxon>
        <taxon>Stanwilliamsviridae</taxon>
        <taxon>Boydwoodruffvirinae</taxon>
        <taxon>Samistivirus</taxon>
        <taxon>Samistivirus mildred21</taxon>
    </lineage>
</organism>
<name>A0A222YU30_9CAUD</name>
<reference evidence="1 2" key="1">
    <citation type="submission" date="2017-05" db="EMBL/GenBank/DDBJ databases">
        <authorList>
            <person name="Chapman J."/>
            <person name="Chang C."/>
            <person name="Suresh T."/>
            <person name="Shishido T.C."/>
            <person name="Bindert I."/>
            <person name="Shaffer C.D."/>
            <person name="Weston-Hafer K.A."/>
            <person name="Russell D.A."/>
            <person name="Pope W.H."/>
            <person name="Jacobs-Sera D."/>
            <person name="Hendrix R.W."/>
            <person name="Hatfull G.F."/>
        </authorList>
    </citation>
    <scope>NUCLEOTIDE SEQUENCE [LARGE SCALE GENOMIC DNA]</scope>
</reference>
<accession>A0A222YU30</accession>
<evidence type="ECO:0000313" key="1">
    <source>
        <dbReference type="EMBL" id="ASR75491.1"/>
    </source>
</evidence>
<dbReference type="EMBL" id="MF155946">
    <property type="protein sequence ID" value="ASR75491.1"/>
    <property type="molecule type" value="Genomic_DNA"/>
</dbReference>
<sequence>MAKLVRVEFIRSPKDGQWMAFEKFEDGNEQGGRRTREDMEAIFADMFRSEDE</sequence>
<proteinExistence type="predicted"/>
<keyword evidence="2" id="KW-1185">Reference proteome</keyword>